<dbReference type="PANTHER" id="PTHR10127:SF875">
    <property type="entry name" value="ZINC METALLOPROTEINASE NAS-28"/>
    <property type="match status" value="1"/>
</dbReference>
<dbReference type="SMART" id="SM00235">
    <property type="entry name" value="ZnMc"/>
    <property type="match status" value="1"/>
</dbReference>
<dbReference type="InterPro" id="IPR024079">
    <property type="entry name" value="MetalloPept_cat_dom_sf"/>
</dbReference>
<evidence type="ECO:0000256" key="8">
    <source>
        <dbReference type="ARBA" id="ARBA00022833"/>
    </source>
</evidence>
<proteinExistence type="predicted"/>
<keyword evidence="10" id="KW-1015">Disulfide bond</keyword>
<comment type="cofactor">
    <cofactor evidence="14 15">
        <name>Zn(2+)</name>
        <dbReference type="ChEBI" id="CHEBI:29105"/>
    </cofactor>
    <text evidence="14 15">Binds 1 zinc ion per subunit.</text>
</comment>
<feature type="chain" id="PRO_5038168047" description="Zinc metalloproteinase" evidence="12 15">
    <location>
        <begin position="20"/>
        <end position="442"/>
    </location>
</feature>
<evidence type="ECO:0000256" key="9">
    <source>
        <dbReference type="ARBA" id="ARBA00023049"/>
    </source>
</evidence>
<evidence type="ECO:0000256" key="1">
    <source>
        <dbReference type="ARBA" id="ARBA00004613"/>
    </source>
</evidence>
<dbReference type="PROSITE" id="PS01180">
    <property type="entry name" value="CUB"/>
    <property type="match status" value="1"/>
</dbReference>
<feature type="binding site" evidence="14">
    <location>
        <position position="243"/>
    </location>
    <ligand>
        <name>Zn(2+)</name>
        <dbReference type="ChEBI" id="CHEBI:29105"/>
        <note>catalytic</note>
    </ligand>
</feature>
<evidence type="ECO:0000256" key="12">
    <source>
        <dbReference type="PIRNR" id="PIRNR036365"/>
    </source>
</evidence>
<keyword evidence="5 14" id="KW-0479">Metal-binding</keyword>
<keyword evidence="9 14" id="KW-0482">Metalloprotease</keyword>
<feature type="domain" description="Peptidase M12A" evidence="17">
    <location>
        <begin position="144"/>
        <end position="357"/>
    </location>
</feature>
<dbReference type="GO" id="GO:0008270">
    <property type="term" value="F:zinc ion binding"/>
    <property type="evidence" value="ECO:0007669"/>
    <property type="project" value="UniProtKB-UniRule"/>
</dbReference>
<comment type="subcellular location">
    <subcellularLocation>
        <location evidence="1 12">Secreted</location>
    </subcellularLocation>
</comment>
<dbReference type="SUPFAM" id="SSF55486">
    <property type="entry name" value="Metalloproteases ('zincins'), catalytic domain"/>
    <property type="match status" value="1"/>
</dbReference>
<dbReference type="PIRSF" id="PIRSF036365">
    <property type="entry name" value="Astacin_nematoda"/>
    <property type="match status" value="1"/>
</dbReference>
<evidence type="ECO:0000256" key="11">
    <source>
        <dbReference type="ARBA" id="ARBA00023180"/>
    </source>
</evidence>
<dbReference type="PANTHER" id="PTHR10127">
    <property type="entry name" value="DISCOIDIN, CUB, EGF, LAMININ , AND ZINC METALLOPROTEASE DOMAIN CONTAINING"/>
    <property type="match status" value="1"/>
</dbReference>
<keyword evidence="7 14" id="KW-0378">Hydrolase</keyword>
<dbReference type="GO" id="GO:0006508">
    <property type="term" value="P:proteolysis"/>
    <property type="evidence" value="ECO:0007669"/>
    <property type="project" value="UniProtKB-KW"/>
</dbReference>
<keyword evidence="2 12" id="KW-0964">Secreted</keyword>
<dbReference type="Pfam" id="PF01400">
    <property type="entry name" value="Astacin"/>
    <property type="match status" value="1"/>
</dbReference>
<feature type="domain" description="CUB" evidence="16">
    <location>
        <begin position="305"/>
        <end position="442"/>
    </location>
</feature>
<keyword evidence="8 14" id="KW-0862">Zinc</keyword>
<dbReference type="InterPro" id="IPR017050">
    <property type="entry name" value="Metallopeptidase_nem"/>
</dbReference>
<dbReference type="PROSITE" id="PS51864">
    <property type="entry name" value="ASTACIN"/>
    <property type="match status" value="1"/>
</dbReference>
<keyword evidence="4 14" id="KW-0645">Protease</keyword>
<evidence type="ECO:0000256" key="4">
    <source>
        <dbReference type="ARBA" id="ARBA00022670"/>
    </source>
</evidence>
<dbReference type="InterPro" id="IPR001506">
    <property type="entry name" value="Peptidase_M12A"/>
</dbReference>
<dbReference type="GO" id="GO:0018996">
    <property type="term" value="P:molting cycle, collagen and cuticulin-based cuticle"/>
    <property type="evidence" value="ECO:0007669"/>
    <property type="project" value="InterPro"/>
</dbReference>
<keyword evidence="6 12" id="KW-0732">Signal</keyword>
<feature type="active site" evidence="14">
    <location>
        <position position="244"/>
    </location>
</feature>
<comment type="caution">
    <text evidence="13">Lacks conserved residue(s) required for the propagation of feature annotation.</text>
</comment>
<dbReference type="InterPro" id="IPR034035">
    <property type="entry name" value="Astacin-like_dom"/>
</dbReference>
<evidence type="ECO:0000256" key="7">
    <source>
        <dbReference type="ARBA" id="ARBA00022801"/>
    </source>
</evidence>
<feature type="signal peptide" evidence="12 15">
    <location>
        <begin position="1"/>
        <end position="19"/>
    </location>
</feature>
<dbReference type="InterPro" id="IPR006026">
    <property type="entry name" value="Peptidase_Metallo"/>
</dbReference>
<evidence type="ECO:0000313" key="19">
    <source>
        <dbReference type="WBParaSite" id="ACRNAN_scaffold768.g15231.t1"/>
    </source>
</evidence>
<evidence type="ECO:0000259" key="17">
    <source>
        <dbReference type="PROSITE" id="PS51864"/>
    </source>
</evidence>
<feature type="binding site" evidence="14">
    <location>
        <position position="247"/>
    </location>
    <ligand>
        <name>Zn(2+)</name>
        <dbReference type="ChEBI" id="CHEBI:29105"/>
        <note>catalytic</note>
    </ligand>
</feature>
<keyword evidence="3" id="KW-0245">EGF-like domain</keyword>
<evidence type="ECO:0000256" key="6">
    <source>
        <dbReference type="ARBA" id="ARBA00022729"/>
    </source>
</evidence>
<dbReference type="Gene3D" id="3.40.390.10">
    <property type="entry name" value="Collagenase (Catalytic Domain)"/>
    <property type="match status" value="1"/>
</dbReference>
<protein>
    <recommendedName>
        <fullName evidence="12">Zinc metalloproteinase</fullName>
    </recommendedName>
</protein>
<dbReference type="InterPro" id="IPR000859">
    <property type="entry name" value="CUB_dom"/>
</dbReference>
<evidence type="ECO:0000256" key="14">
    <source>
        <dbReference type="PROSITE-ProRule" id="PRU01211"/>
    </source>
</evidence>
<keyword evidence="11" id="KW-0325">Glycoprotein</keyword>
<evidence type="ECO:0000259" key="16">
    <source>
        <dbReference type="PROSITE" id="PS01180"/>
    </source>
</evidence>
<accession>A0A914EF97</accession>
<dbReference type="GO" id="GO:0004222">
    <property type="term" value="F:metalloendopeptidase activity"/>
    <property type="evidence" value="ECO:0007669"/>
    <property type="project" value="UniProtKB-UniRule"/>
</dbReference>
<dbReference type="AlphaFoldDB" id="A0A914EF97"/>
<keyword evidence="18" id="KW-1185">Reference proteome</keyword>
<evidence type="ECO:0000256" key="15">
    <source>
        <dbReference type="RuleBase" id="RU361183"/>
    </source>
</evidence>
<evidence type="ECO:0000256" key="5">
    <source>
        <dbReference type="ARBA" id="ARBA00022723"/>
    </source>
</evidence>
<organism evidence="18 19">
    <name type="scientific">Acrobeloides nanus</name>
    <dbReference type="NCBI Taxonomy" id="290746"/>
    <lineage>
        <taxon>Eukaryota</taxon>
        <taxon>Metazoa</taxon>
        <taxon>Ecdysozoa</taxon>
        <taxon>Nematoda</taxon>
        <taxon>Chromadorea</taxon>
        <taxon>Rhabditida</taxon>
        <taxon>Tylenchina</taxon>
        <taxon>Cephalobomorpha</taxon>
        <taxon>Cephaloboidea</taxon>
        <taxon>Cephalobidae</taxon>
        <taxon>Acrobeloides</taxon>
    </lineage>
</organism>
<name>A0A914EF97_9BILA</name>
<evidence type="ECO:0000256" key="3">
    <source>
        <dbReference type="ARBA" id="ARBA00022536"/>
    </source>
</evidence>
<evidence type="ECO:0000256" key="13">
    <source>
        <dbReference type="PROSITE-ProRule" id="PRU00059"/>
    </source>
</evidence>
<dbReference type="WBParaSite" id="ACRNAN_scaffold768.g15231.t1">
    <property type="protein sequence ID" value="ACRNAN_scaffold768.g15231.t1"/>
    <property type="gene ID" value="ACRNAN_scaffold768.g15231"/>
</dbReference>
<dbReference type="InterPro" id="IPR035914">
    <property type="entry name" value="Sperma_CUB_dom_sf"/>
</dbReference>
<dbReference type="PRINTS" id="PR00480">
    <property type="entry name" value="ASTACIN"/>
</dbReference>
<dbReference type="GO" id="GO:0005576">
    <property type="term" value="C:extracellular region"/>
    <property type="evidence" value="ECO:0007669"/>
    <property type="project" value="UniProtKB-SubCell"/>
</dbReference>
<evidence type="ECO:0000256" key="10">
    <source>
        <dbReference type="ARBA" id="ARBA00023157"/>
    </source>
</evidence>
<evidence type="ECO:0000256" key="2">
    <source>
        <dbReference type="ARBA" id="ARBA00022525"/>
    </source>
</evidence>
<reference evidence="19" key="1">
    <citation type="submission" date="2022-11" db="UniProtKB">
        <authorList>
            <consortium name="WormBaseParasite"/>
        </authorList>
    </citation>
    <scope>IDENTIFICATION</scope>
</reference>
<dbReference type="SUPFAM" id="SSF49854">
    <property type="entry name" value="Spermadhesin, CUB domain"/>
    <property type="match status" value="1"/>
</dbReference>
<sequence>MKIYSVVLFFLLLVVAIDSFPKSGRFRQAKKEFLSRHRSESEIERVCEKVAKYKEKVSARLRQRESKHKWEHKSRQEETNFDNGIGNITTREAPNHCNINRGAGIEECALECDIIPNEQQIDALHAIFDAEKEELTDLRQKRGAAYRNQNFPKFWPKSPICIPYYFDASITATTKSLIRLSLQYWQNHICLCFTENSVASANKIRFFKGSGCWSYIGNNAASGWTSQDLSIGAGCEHIGIITHEVGHALGFFHEQSRYDRDSYVSLNLNNIDPNNLHNFNKETTATNNNYGVQYDYGSVMHYSEAGFAINSNITVIRALESPYQRTMGSRATTNWQFFDVTVGQDNLNILDTFTSCWWWIQAPTGYKVQIQLVGVGYVSSDGCFFGFSEIKLGNFERTGFRVCTGADVSGSPIYTSATNLAMIGVYTRYYYQRIQLNYRYVA</sequence>
<evidence type="ECO:0000313" key="18">
    <source>
        <dbReference type="Proteomes" id="UP000887540"/>
    </source>
</evidence>
<dbReference type="CDD" id="cd04280">
    <property type="entry name" value="ZnMc_astacin_like"/>
    <property type="match status" value="1"/>
</dbReference>
<feature type="binding site" evidence="14">
    <location>
        <position position="253"/>
    </location>
    <ligand>
        <name>Zn(2+)</name>
        <dbReference type="ChEBI" id="CHEBI:29105"/>
        <note>catalytic</note>
    </ligand>
</feature>
<dbReference type="Proteomes" id="UP000887540">
    <property type="component" value="Unplaced"/>
</dbReference>